<proteinExistence type="predicted"/>
<dbReference type="InterPro" id="IPR018114">
    <property type="entry name" value="TRYPSIN_HIS"/>
</dbReference>
<dbReference type="GO" id="GO:0006508">
    <property type="term" value="P:proteolysis"/>
    <property type="evidence" value="ECO:0007669"/>
    <property type="project" value="UniProtKB-KW"/>
</dbReference>
<evidence type="ECO:0000259" key="8">
    <source>
        <dbReference type="PROSITE" id="PS50240"/>
    </source>
</evidence>
<keyword evidence="3" id="KW-0645">Protease</keyword>
<dbReference type="PROSITE" id="PS50240">
    <property type="entry name" value="TRYPSIN_DOM"/>
    <property type="match status" value="1"/>
</dbReference>
<dbReference type="PANTHER" id="PTHR24264">
    <property type="entry name" value="TRYPSIN-RELATED"/>
    <property type="match status" value="1"/>
</dbReference>
<evidence type="ECO:0000256" key="1">
    <source>
        <dbReference type="ARBA" id="ARBA00004613"/>
    </source>
</evidence>
<keyword evidence="6" id="KW-1015">Disulfide bond</keyword>
<dbReference type="PROSITE" id="PS00134">
    <property type="entry name" value="TRYPSIN_HIS"/>
    <property type="match status" value="1"/>
</dbReference>
<dbReference type="SMART" id="SM00020">
    <property type="entry name" value="Tryp_SPc"/>
    <property type="match status" value="1"/>
</dbReference>
<gene>
    <name evidence="9" type="ORF">QLX08_009850</name>
</gene>
<dbReference type="PANTHER" id="PTHR24264:SF65">
    <property type="entry name" value="SRCR DOMAIN-CONTAINING PROTEIN"/>
    <property type="match status" value="1"/>
</dbReference>
<evidence type="ECO:0000256" key="6">
    <source>
        <dbReference type="ARBA" id="ARBA00023157"/>
    </source>
</evidence>
<dbReference type="AlphaFoldDB" id="A0AAW0ZFC8"/>
<dbReference type="Gene3D" id="2.40.10.10">
    <property type="entry name" value="Trypsin-like serine proteases"/>
    <property type="match status" value="1"/>
</dbReference>
<accession>A0AAW0ZFC8</accession>
<dbReference type="InterPro" id="IPR009003">
    <property type="entry name" value="Peptidase_S1_PA"/>
</dbReference>
<dbReference type="EMBL" id="JAWNGG020000232">
    <property type="protein sequence ID" value="KAK9296003.1"/>
    <property type="molecule type" value="Genomic_DNA"/>
</dbReference>
<feature type="signal peptide" evidence="7">
    <location>
        <begin position="1"/>
        <end position="18"/>
    </location>
</feature>
<keyword evidence="10" id="KW-1185">Reference proteome</keyword>
<protein>
    <recommendedName>
        <fullName evidence="8">Peptidase S1 domain-containing protein</fullName>
    </recommendedName>
</protein>
<dbReference type="PRINTS" id="PR00722">
    <property type="entry name" value="CHYMOTRYPSIN"/>
</dbReference>
<reference evidence="9 10" key="1">
    <citation type="submission" date="2024-05" db="EMBL/GenBank/DDBJ databases">
        <title>The nuclear and mitochondrial genome assemblies of Tetragonisca angustula (Apidae: Meliponini), a tiny yet remarkable pollinator in the Neotropics.</title>
        <authorList>
            <person name="Ferrari R."/>
            <person name="Ricardo P.C."/>
            <person name="Dias F.C."/>
            <person name="Araujo N.S."/>
            <person name="Soares D.O."/>
            <person name="Zhou Q.-S."/>
            <person name="Zhu C.-D."/>
            <person name="Coutinho L."/>
            <person name="Airas M.C."/>
            <person name="Batista T.M."/>
        </authorList>
    </citation>
    <scope>NUCLEOTIDE SEQUENCE [LARGE SCALE GENOMIC DNA]</scope>
    <source>
        <strain evidence="9">ASF017062</strain>
        <tissue evidence="9">Abdomen</tissue>
    </source>
</reference>
<dbReference type="InterPro" id="IPR043504">
    <property type="entry name" value="Peptidase_S1_PA_chymotrypsin"/>
</dbReference>
<keyword evidence="2" id="KW-0964">Secreted</keyword>
<keyword evidence="7" id="KW-0732">Signal</keyword>
<feature type="domain" description="Peptidase S1" evidence="8">
    <location>
        <begin position="33"/>
        <end position="275"/>
    </location>
</feature>
<keyword evidence="4" id="KW-0378">Hydrolase</keyword>
<dbReference type="InterPro" id="IPR050127">
    <property type="entry name" value="Serine_Proteases_S1"/>
</dbReference>
<dbReference type="GO" id="GO:0004252">
    <property type="term" value="F:serine-type endopeptidase activity"/>
    <property type="evidence" value="ECO:0007669"/>
    <property type="project" value="InterPro"/>
</dbReference>
<evidence type="ECO:0000256" key="3">
    <source>
        <dbReference type="ARBA" id="ARBA00022670"/>
    </source>
</evidence>
<feature type="chain" id="PRO_5043687874" description="Peptidase S1 domain-containing protein" evidence="7">
    <location>
        <begin position="19"/>
        <end position="277"/>
    </location>
</feature>
<dbReference type="CDD" id="cd00190">
    <property type="entry name" value="Tryp_SPc"/>
    <property type="match status" value="1"/>
</dbReference>
<comment type="caution">
    <text evidence="9">The sequence shown here is derived from an EMBL/GenBank/DDBJ whole genome shotgun (WGS) entry which is preliminary data.</text>
</comment>
<dbReference type="GO" id="GO:0005615">
    <property type="term" value="C:extracellular space"/>
    <property type="evidence" value="ECO:0007669"/>
    <property type="project" value="TreeGrafter"/>
</dbReference>
<keyword evidence="5" id="KW-0720">Serine protease</keyword>
<sequence>MSLKVVIFVALLAATVNAKPYRGYVVPLFNGSTVAGHESNPGQYPWQVSLQWGYSSSGYTHFCSGAILSTQWIVTAGHCVLAVPAYGDFVVKTGKHNLRAVESNEQTIQVAKSIIHDNYIGDIAPYDIALLKLAKPLRLTSAVRTINLPQSLVVRNTIVTLTGWASTLKAITPVLSDRLQVAELPIVDYLTCKQTIDSITGSSPIDSRIICTGPLTDSLSACSSDSGSPLVANATSIPELVGIYAWGLIPCATVAAPSVYTNVYSFVNWINNIIATN</sequence>
<name>A0AAW0ZFC8_9HYME</name>
<evidence type="ECO:0000256" key="2">
    <source>
        <dbReference type="ARBA" id="ARBA00022525"/>
    </source>
</evidence>
<dbReference type="Pfam" id="PF00089">
    <property type="entry name" value="Trypsin"/>
    <property type="match status" value="1"/>
</dbReference>
<dbReference type="SUPFAM" id="SSF50494">
    <property type="entry name" value="Trypsin-like serine proteases"/>
    <property type="match status" value="1"/>
</dbReference>
<evidence type="ECO:0000256" key="5">
    <source>
        <dbReference type="ARBA" id="ARBA00022825"/>
    </source>
</evidence>
<dbReference type="Proteomes" id="UP001432146">
    <property type="component" value="Unassembled WGS sequence"/>
</dbReference>
<dbReference type="InterPro" id="IPR001254">
    <property type="entry name" value="Trypsin_dom"/>
</dbReference>
<evidence type="ECO:0000256" key="7">
    <source>
        <dbReference type="SAM" id="SignalP"/>
    </source>
</evidence>
<evidence type="ECO:0000313" key="10">
    <source>
        <dbReference type="Proteomes" id="UP001432146"/>
    </source>
</evidence>
<comment type="subcellular location">
    <subcellularLocation>
        <location evidence="1">Secreted</location>
    </subcellularLocation>
</comment>
<organism evidence="9 10">
    <name type="scientific">Tetragonisca angustula</name>
    <dbReference type="NCBI Taxonomy" id="166442"/>
    <lineage>
        <taxon>Eukaryota</taxon>
        <taxon>Metazoa</taxon>
        <taxon>Ecdysozoa</taxon>
        <taxon>Arthropoda</taxon>
        <taxon>Hexapoda</taxon>
        <taxon>Insecta</taxon>
        <taxon>Pterygota</taxon>
        <taxon>Neoptera</taxon>
        <taxon>Endopterygota</taxon>
        <taxon>Hymenoptera</taxon>
        <taxon>Apocrita</taxon>
        <taxon>Aculeata</taxon>
        <taxon>Apoidea</taxon>
        <taxon>Anthophila</taxon>
        <taxon>Apidae</taxon>
        <taxon>Tetragonisca</taxon>
    </lineage>
</organism>
<dbReference type="InterPro" id="IPR001314">
    <property type="entry name" value="Peptidase_S1A"/>
</dbReference>
<evidence type="ECO:0000256" key="4">
    <source>
        <dbReference type="ARBA" id="ARBA00022801"/>
    </source>
</evidence>
<evidence type="ECO:0000313" key="9">
    <source>
        <dbReference type="EMBL" id="KAK9296003.1"/>
    </source>
</evidence>
<dbReference type="FunFam" id="2.40.10.10:FF:000166">
    <property type="entry name" value="Trypsin"/>
    <property type="match status" value="1"/>
</dbReference>